<keyword evidence="3" id="KW-0804">Transcription</keyword>
<dbReference type="InterPro" id="IPR037923">
    <property type="entry name" value="HTH-like"/>
</dbReference>
<keyword evidence="1" id="KW-0805">Transcription regulation</keyword>
<evidence type="ECO:0000256" key="1">
    <source>
        <dbReference type="ARBA" id="ARBA00023015"/>
    </source>
</evidence>
<dbReference type="PANTHER" id="PTHR43280">
    <property type="entry name" value="ARAC-FAMILY TRANSCRIPTIONAL REGULATOR"/>
    <property type="match status" value="1"/>
</dbReference>
<dbReference type="Gene3D" id="1.10.10.60">
    <property type="entry name" value="Homeodomain-like"/>
    <property type="match status" value="2"/>
</dbReference>
<dbReference type="InterPro" id="IPR018062">
    <property type="entry name" value="HTH_AraC-typ_CS"/>
</dbReference>
<feature type="domain" description="HTH araC/xylS-type" evidence="4">
    <location>
        <begin position="205"/>
        <end position="288"/>
    </location>
</feature>
<protein>
    <submittedName>
        <fullName evidence="5">AraC family transcriptional regulator</fullName>
    </submittedName>
</protein>
<dbReference type="InterPro" id="IPR020449">
    <property type="entry name" value="Tscrpt_reg_AraC-type_HTH"/>
</dbReference>
<dbReference type="InterPro" id="IPR003313">
    <property type="entry name" value="AraC-bd"/>
</dbReference>
<comment type="caution">
    <text evidence="5">The sequence shown here is derived from an EMBL/GenBank/DDBJ whole genome shotgun (WGS) entry which is preliminary data.</text>
</comment>
<dbReference type="InterPro" id="IPR018060">
    <property type="entry name" value="HTH_AraC"/>
</dbReference>
<dbReference type="InterPro" id="IPR014710">
    <property type="entry name" value="RmlC-like_jellyroll"/>
</dbReference>
<evidence type="ECO:0000313" key="6">
    <source>
        <dbReference type="Proteomes" id="UP001597180"/>
    </source>
</evidence>
<keyword evidence="2" id="KW-0238">DNA-binding</keyword>
<dbReference type="PRINTS" id="PR00032">
    <property type="entry name" value="HTHARAC"/>
</dbReference>
<dbReference type="Pfam" id="PF12833">
    <property type="entry name" value="HTH_18"/>
    <property type="match status" value="1"/>
</dbReference>
<accession>A0ABW3URR9</accession>
<keyword evidence="6" id="KW-1185">Reference proteome</keyword>
<dbReference type="Gene3D" id="2.60.120.10">
    <property type="entry name" value="Jelly Rolls"/>
    <property type="match status" value="1"/>
</dbReference>
<dbReference type="SUPFAM" id="SSF46689">
    <property type="entry name" value="Homeodomain-like"/>
    <property type="match status" value="2"/>
</dbReference>
<dbReference type="SMART" id="SM00342">
    <property type="entry name" value="HTH_ARAC"/>
    <property type="match status" value="1"/>
</dbReference>
<evidence type="ECO:0000259" key="4">
    <source>
        <dbReference type="SMART" id="SM00342"/>
    </source>
</evidence>
<dbReference type="Pfam" id="PF02311">
    <property type="entry name" value="AraC_binding"/>
    <property type="match status" value="1"/>
</dbReference>
<dbReference type="PANTHER" id="PTHR43280:SF2">
    <property type="entry name" value="HTH-TYPE TRANSCRIPTIONAL REGULATOR EXSA"/>
    <property type="match status" value="1"/>
</dbReference>
<dbReference type="SUPFAM" id="SSF51215">
    <property type="entry name" value="Regulatory protein AraC"/>
    <property type="match status" value="1"/>
</dbReference>
<reference evidence="6" key="1">
    <citation type="journal article" date="2019" name="Int. J. Syst. Evol. Microbiol.">
        <title>The Global Catalogue of Microorganisms (GCM) 10K type strain sequencing project: providing services to taxonomists for standard genome sequencing and annotation.</title>
        <authorList>
            <consortium name="The Broad Institute Genomics Platform"/>
            <consortium name="The Broad Institute Genome Sequencing Center for Infectious Disease"/>
            <person name="Wu L."/>
            <person name="Ma J."/>
        </authorList>
    </citation>
    <scope>NUCLEOTIDE SEQUENCE [LARGE SCALE GENOMIC DNA]</scope>
    <source>
        <strain evidence="6">CCUG 53270</strain>
    </source>
</reference>
<dbReference type="EMBL" id="JBHTLU010000031">
    <property type="protein sequence ID" value="MFD1222596.1"/>
    <property type="molecule type" value="Genomic_DNA"/>
</dbReference>
<proteinExistence type="predicted"/>
<name>A0ABW3URR9_9BACL</name>
<dbReference type="Proteomes" id="UP001597180">
    <property type="component" value="Unassembled WGS sequence"/>
</dbReference>
<dbReference type="PROSITE" id="PS00041">
    <property type="entry name" value="HTH_ARAC_FAMILY_1"/>
    <property type="match status" value="1"/>
</dbReference>
<evidence type="ECO:0000256" key="3">
    <source>
        <dbReference type="ARBA" id="ARBA00023163"/>
    </source>
</evidence>
<dbReference type="RefSeq" id="WP_345588254.1">
    <property type="nucleotide sequence ID" value="NZ_BAABJG010000015.1"/>
</dbReference>
<evidence type="ECO:0000256" key="2">
    <source>
        <dbReference type="ARBA" id="ARBA00023125"/>
    </source>
</evidence>
<gene>
    <name evidence="5" type="ORF">ACFQ4B_20980</name>
</gene>
<organism evidence="5 6">
    <name type="scientific">Paenibacillus vulneris</name>
    <dbReference type="NCBI Taxonomy" id="1133364"/>
    <lineage>
        <taxon>Bacteria</taxon>
        <taxon>Bacillati</taxon>
        <taxon>Bacillota</taxon>
        <taxon>Bacilli</taxon>
        <taxon>Bacillales</taxon>
        <taxon>Paenibacillaceae</taxon>
        <taxon>Paenibacillus</taxon>
    </lineage>
</organism>
<dbReference type="InterPro" id="IPR009057">
    <property type="entry name" value="Homeodomain-like_sf"/>
</dbReference>
<sequence length="294" mass="34488">MPNHQDEKLRIYEVEERLRVRPFFIKHRATDKHFYMDFHSHPGYEIYFFQQGSGNFLIEDRIFPLVGGDILLISEYESHKSAPSMGVDCSRSVVNFLPEMLLPQAATQFLRLFHPGSDLTHRHLRVSGETQAKLNALLTRMEEEVRQRPDMFEISCSICLNELLLEIYRLIHNQTSQGASPISRSSVNPRVEQVIRYLSERYHEPIKLKQLADMIYVSPYYLCHLFKETTGITISDYLIYTRIRQSKRELALTEYSIAEIASRVGFNTLAHFGQTFKMMEGMTPRDYRKKVRNQ</sequence>
<evidence type="ECO:0000313" key="5">
    <source>
        <dbReference type="EMBL" id="MFD1222596.1"/>
    </source>
</evidence>